<protein>
    <recommendedName>
        <fullName evidence="3">Carboxypeptidase regulatory-like domain-containing protein</fullName>
    </recommendedName>
</protein>
<name>A0ABP3RXT1_9CAUL</name>
<dbReference type="EMBL" id="BAAAGA010000003">
    <property type="protein sequence ID" value="GAA0620557.1"/>
    <property type="molecule type" value="Genomic_DNA"/>
</dbReference>
<comment type="caution">
    <text evidence="1">The sequence shown here is derived from an EMBL/GenBank/DDBJ whole genome shotgun (WGS) entry which is preliminary data.</text>
</comment>
<reference evidence="2" key="1">
    <citation type="journal article" date="2019" name="Int. J. Syst. Evol. Microbiol.">
        <title>The Global Catalogue of Microorganisms (GCM) 10K type strain sequencing project: providing services to taxonomists for standard genome sequencing and annotation.</title>
        <authorList>
            <consortium name="The Broad Institute Genomics Platform"/>
            <consortium name="The Broad Institute Genome Sequencing Center for Infectious Disease"/>
            <person name="Wu L."/>
            <person name="Ma J."/>
        </authorList>
    </citation>
    <scope>NUCLEOTIDE SEQUENCE [LARGE SCALE GENOMIC DNA]</scope>
    <source>
        <strain evidence="2">JCM 12928</strain>
    </source>
</reference>
<evidence type="ECO:0000313" key="2">
    <source>
        <dbReference type="Proteomes" id="UP001501352"/>
    </source>
</evidence>
<keyword evidence="2" id="KW-1185">Reference proteome</keyword>
<organism evidence="1 2">
    <name type="scientific">Brevundimonas kwangchunensis</name>
    <dbReference type="NCBI Taxonomy" id="322163"/>
    <lineage>
        <taxon>Bacteria</taxon>
        <taxon>Pseudomonadati</taxon>
        <taxon>Pseudomonadota</taxon>
        <taxon>Alphaproteobacteria</taxon>
        <taxon>Caulobacterales</taxon>
        <taxon>Caulobacteraceae</taxon>
        <taxon>Brevundimonas</taxon>
    </lineage>
</organism>
<evidence type="ECO:0008006" key="3">
    <source>
        <dbReference type="Google" id="ProtNLM"/>
    </source>
</evidence>
<proteinExistence type="predicted"/>
<gene>
    <name evidence="1" type="ORF">GCM10009422_15280</name>
</gene>
<dbReference type="Proteomes" id="UP001501352">
    <property type="component" value="Unassembled WGS sequence"/>
</dbReference>
<evidence type="ECO:0000313" key="1">
    <source>
        <dbReference type="EMBL" id="GAA0620557.1"/>
    </source>
</evidence>
<sequence length="885" mass="94022">MPAAAQTNRTDPTQASVNTPPFGADDLLWMELKAGDVQLTDTMNVYSSRSGVFVPLGEFARLLDLAIGVFPAQRRAEGWVLAPDRQLTVDLNSRTATLPGRRITFTADQAAIYADDLYVRLDLLEQLLPVRLRADTAAQFMELTATEPLPFQQREARARRLAQAGMRPDDAAGVRVATPYRLFSPPAFDVNVGGQLTRDGVNQASRYDIRAAGDLLWAGFEGYVGSNDDGDISDVRVMLSRKDPRGHALGALGGTRAGLGDVFTPSMPIGAAGFGGRGVFYTSAPLENVDLATPLNLRGELALGEEVELYVNEVLQAAQTSPVQGRYEFLDVPLAFGLNTIRLVFYGSQGQTREVVRRINFGAGQVEAGQFRLRLGAVEQGLTVFDVGERSLANSTGEARLVAMAEYGVSSALTLAAGVARFTPEGSEARSVGMLGLRASIGPIAAQLDAARDDVGGQGATLGLAARPFGVSILGRHSEYSGGFIDETRQLGVSSQAALDRASDLRLDGQVGLPGGSGVPVSLNLRRLERVNGERVVNGELRASAPVGRFYASSSVALEDERGGAVSRQRWLGASDVATLVSSRLQLRGGVSYELSPDARLETAYATADWQVSDTNALRFGVIKALGPQGETSLQASNLWRAPRFDLAVNASYETEAQEWRIGLQLGFGLSFDPFDRRYHVTRPGPAAGGAVAVNAWIDENGDGLRQPDEPGVGGIVAETPSGPVTTDADGQALAVGLGDSASARVRLDPGNVDDPFLVAGAPVREFVPRPGGLAVIDYPMQRSAEVELTGRLRRADGSTRALAAMGVELVPENGGAPIAGRSDHAGVIFFEDVRPGVYTVRLDPEQARTLNIRMVTPVQVRVPATGGFVRAGAVEVTFDQEAAR</sequence>
<accession>A0ABP3RXT1</accession>